<gene>
    <name evidence="1" type="ORF">HPB47_007362</name>
</gene>
<evidence type="ECO:0000313" key="2">
    <source>
        <dbReference type="Proteomes" id="UP000805193"/>
    </source>
</evidence>
<keyword evidence="2" id="KW-1185">Reference proteome</keyword>
<sequence>MPTLASAKICSGCICQYGPYMDSWRPRFEAECPSPYVADHVPPEPSGPRPSTGAAVGPTKIRTGGAAADPSKRLHAIEGCSTPAAADDGGSISSSVERAAAKSAALRVIGLGQPASVGSCASMSAGPALPTPVSPNQCTR</sequence>
<reference evidence="1 2" key="1">
    <citation type="journal article" date="2020" name="Cell">
        <title>Large-Scale Comparative Analyses of Tick Genomes Elucidate Their Genetic Diversity and Vector Capacities.</title>
        <authorList>
            <consortium name="Tick Genome and Microbiome Consortium (TIGMIC)"/>
            <person name="Jia N."/>
            <person name="Wang J."/>
            <person name="Shi W."/>
            <person name="Du L."/>
            <person name="Sun Y."/>
            <person name="Zhan W."/>
            <person name="Jiang J.F."/>
            <person name="Wang Q."/>
            <person name="Zhang B."/>
            <person name="Ji P."/>
            <person name="Bell-Sakyi L."/>
            <person name="Cui X.M."/>
            <person name="Yuan T.T."/>
            <person name="Jiang B.G."/>
            <person name="Yang W.F."/>
            <person name="Lam T.T."/>
            <person name="Chang Q.C."/>
            <person name="Ding S.J."/>
            <person name="Wang X.J."/>
            <person name="Zhu J.G."/>
            <person name="Ruan X.D."/>
            <person name="Zhao L."/>
            <person name="Wei J.T."/>
            <person name="Ye R.Z."/>
            <person name="Que T.C."/>
            <person name="Du C.H."/>
            <person name="Zhou Y.H."/>
            <person name="Cheng J.X."/>
            <person name="Dai P.F."/>
            <person name="Guo W.B."/>
            <person name="Han X.H."/>
            <person name="Huang E.J."/>
            <person name="Li L.F."/>
            <person name="Wei W."/>
            <person name="Gao Y.C."/>
            <person name="Liu J.Z."/>
            <person name="Shao H.Z."/>
            <person name="Wang X."/>
            <person name="Wang C.C."/>
            <person name="Yang T.C."/>
            <person name="Huo Q.B."/>
            <person name="Li W."/>
            <person name="Chen H.Y."/>
            <person name="Chen S.E."/>
            <person name="Zhou L.G."/>
            <person name="Ni X.B."/>
            <person name="Tian J.H."/>
            <person name="Sheng Y."/>
            <person name="Liu T."/>
            <person name="Pan Y.S."/>
            <person name="Xia L.Y."/>
            <person name="Li J."/>
            <person name="Zhao F."/>
            <person name="Cao W.C."/>
        </authorList>
    </citation>
    <scope>NUCLEOTIDE SEQUENCE [LARGE SCALE GENOMIC DNA]</scope>
    <source>
        <strain evidence="1">Iper-2018</strain>
    </source>
</reference>
<organism evidence="1 2">
    <name type="scientific">Ixodes persulcatus</name>
    <name type="common">Taiga tick</name>
    <dbReference type="NCBI Taxonomy" id="34615"/>
    <lineage>
        <taxon>Eukaryota</taxon>
        <taxon>Metazoa</taxon>
        <taxon>Ecdysozoa</taxon>
        <taxon>Arthropoda</taxon>
        <taxon>Chelicerata</taxon>
        <taxon>Arachnida</taxon>
        <taxon>Acari</taxon>
        <taxon>Parasitiformes</taxon>
        <taxon>Ixodida</taxon>
        <taxon>Ixodoidea</taxon>
        <taxon>Ixodidae</taxon>
        <taxon>Ixodinae</taxon>
        <taxon>Ixodes</taxon>
    </lineage>
</organism>
<dbReference type="Proteomes" id="UP000805193">
    <property type="component" value="Unassembled WGS sequence"/>
</dbReference>
<comment type="caution">
    <text evidence="1">The sequence shown here is derived from an EMBL/GenBank/DDBJ whole genome shotgun (WGS) entry which is preliminary data.</text>
</comment>
<accession>A0AC60P7N6</accession>
<name>A0AC60P7N6_IXOPE</name>
<protein>
    <submittedName>
        <fullName evidence="1">Uncharacterized protein</fullName>
    </submittedName>
</protein>
<proteinExistence type="predicted"/>
<dbReference type="EMBL" id="JABSTQ010011067">
    <property type="protein sequence ID" value="KAG0415468.1"/>
    <property type="molecule type" value="Genomic_DNA"/>
</dbReference>
<evidence type="ECO:0000313" key="1">
    <source>
        <dbReference type="EMBL" id="KAG0415468.1"/>
    </source>
</evidence>